<dbReference type="EMBL" id="MN739563">
    <property type="protein sequence ID" value="QHT13131.1"/>
    <property type="molecule type" value="Genomic_DNA"/>
</dbReference>
<sequence length="135" mass="15783">MSEDNNSEEKKKVSNKFIDSIKSWVALDDKIKKLKEEIKTLTTDKTEYEKIVLEELDKMDEKVISISDGKLRKNITKTQVPLKKEHIQKTILDLTKDQLKATSIFNDMMKSRQTVERINLKRTKNRDPKSTDKSV</sequence>
<name>A0A6C0D9J1_9ZZZZ</name>
<dbReference type="InterPro" id="IPR043918">
    <property type="entry name" value="DUF5760"/>
</dbReference>
<dbReference type="AlphaFoldDB" id="A0A6C0D9J1"/>
<accession>A0A6C0D9J1</accession>
<protein>
    <submittedName>
        <fullName evidence="1">Uncharacterized protein</fullName>
    </submittedName>
</protein>
<reference evidence="1" key="1">
    <citation type="journal article" date="2020" name="Nature">
        <title>Giant virus diversity and host interactions through global metagenomics.</title>
        <authorList>
            <person name="Schulz F."/>
            <person name="Roux S."/>
            <person name="Paez-Espino D."/>
            <person name="Jungbluth S."/>
            <person name="Walsh D.A."/>
            <person name="Denef V.J."/>
            <person name="McMahon K.D."/>
            <person name="Konstantinidis K.T."/>
            <person name="Eloe-Fadrosh E.A."/>
            <person name="Kyrpides N.C."/>
            <person name="Woyke T."/>
        </authorList>
    </citation>
    <scope>NUCLEOTIDE SEQUENCE</scope>
    <source>
        <strain evidence="1">GVMAG-M-3300023174-131</strain>
    </source>
</reference>
<organism evidence="1">
    <name type="scientific">viral metagenome</name>
    <dbReference type="NCBI Taxonomy" id="1070528"/>
    <lineage>
        <taxon>unclassified sequences</taxon>
        <taxon>metagenomes</taxon>
        <taxon>organismal metagenomes</taxon>
    </lineage>
</organism>
<dbReference type="Pfam" id="PF19064">
    <property type="entry name" value="DUF5760"/>
    <property type="match status" value="1"/>
</dbReference>
<evidence type="ECO:0000313" key="1">
    <source>
        <dbReference type="EMBL" id="QHT13131.1"/>
    </source>
</evidence>
<proteinExistence type="predicted"/>